<accession>A0A5N6FAP5</accession>
<keyword evidence="2" id="KW-1185">Reference proteome</keyword>
<protein>
    <submittedName>
        <fullName evidence="1">Uncharacterized protein</fullName>
    </submittedName>
</protein>
<dbReference type="AlphaFoldDB" id="A0A5N6FAP5"/>
<evidence type="ECO:0000313" key="2">
    <source>
        <dbReference type="Proteomes" id="UP000326799"/>
    </source>
</evidence>
<proteinExistence type="predicted"/>
<dbReference type="EMBL" id="ML733393">
    <property type="protein sequence ID" value="KAB8225784.1"/>
    <property type="molecule type" value="Genomic_DNA"/>
</dbReference>
<organism evidence="1 2">
    <name type="scientific">Aspergillus novoparasiticus</name>
    <dbReference type="NCBI Taxonomy" id="986946"/>
    <lineage>
        <taxon>Eukaryota</taxon>
        <taxon>Fungi</taxon>
        <taxon>Dikarya</taxon>
        <taxon>Ascomycota</taxon>
        <taxon>Pezizomycotina</taxon>
        <taxon>Eurotiomycetes</taxon>
        <taxon>Eurotiomycetidae</taxon>
        <taxon>Eurotiales</taxon>
        <taxon>Aspergillaceae</taxon>
        <taxon>Aspergillus</taxon>
        <taxon>Aspergillus subgen. Circumdati</taxon>
    </lineage>
</organism>
<evidence type="ECO:0000313" key="1">
    <source>
        <dbReference type="EMBL" id="KAB8225784.1"/>
    </source>
</evidence>
<sequence>MLKSPTLQEQVRSRVAYVLASVYRADSDGHARQPYKVVKILSKKSTLRLDVPAQALNYESNDVFGVLDSTLNDDDLSEPEAVAKAQDQEQNKPQTMIAGGLEANEVAGAEAHDMRFMTDGKKEMARVKIERPLMTQPALKTLINTLGNAPKMNGLGLLGRLGRQVHNRQAILWILSWKQRSQRVQDHLDD</sequence>
<reference evidence="1 2" key="1">
    <citation type="submission" date="2019-04" db="EMBL/GenBank/DDBJ databases">
        <title>Fungal friends and foes A comparative genomics study of 23 Aspergillus species from section Flavi.</title>
        <authorList>
            <consortium name="DOE Joint Genome Institute"/>
            <person name="Kjaerbolling I."/>
            <person name="Vesth T.C."/>
            <person name="Frisvad J.C."/>
            <person name="Nybo J.L."/>
            <person name="Theobald S."/>
            <person name="Kildgaard S."/>
            <person name="Petersen T.I."/>
            <person name="Kuo A."/>
            <person name="Sato A."/>
            <person name="Lyhne E.K."/>
            <person name="Kogle M.E."/>
            <person name="Wiebenga A."/>
            <person name="Kun R.S."/>
            <person name="Lubbers R.J."/>
            <person name="Makela M.R."/>
            <person name="Barry K."/>
            <person name="Chovatia M."/>
            <person name="Clum A."/>
            <person name="Daum C."/>
            <person name="Haridas S."/>
            <person name="He G."/>
            <person name="LaButti K."/>
            <person name="Lipzen A."/>
            <person name="Mondo S."/>
            <person name="Pangilinan J."/>
            <person name="Riley R."/>
            <person name="Salamov A."/>
            <person name="Simmons B.A."/>
            <person name="Magnuson J.K."/>
            <person name="Henrissat B."/>
            <person name="Mortensen U.H."/>
            <person name="Larsen T.O."/>
            <person name="De vries R.P."/>
            <person name="Grigoriev I.V."/>
            <person name="Machida M."/>
            <person name="Baker S.E."/>
            <person name="Andersen M.R."/>
        </authorList>
    </citation>
    <scope>NUCLEOTIDE SEQUENCE [LARGE SCALE GENOMIC DNA]</scope>
    <source>
        <strain evidence="1 2">CBS 126849</strain>
    </source>
</reference>
<dbReference type="Proteomes" id="UP000326799">
    <property type="component" value="Unassembled WGS sequence"/>
</dbReference>
<name>A0A5N6FAP5_9EURO</name>
<gene>
    <name evidence="1" type="ORF">BDV33DRAFT_198196</name>
</gene>